<dbReference type="KEGG" id="kuy:FY550_02260"/>
<dbReference type="GO" id="GO:0019853">
    <property type="term" value="P:L-ascorbic acid biosynthetic process"/>
    <property type="evidence" value="ECO:0007669"/>
    <property type="project" value="TreeGrafter"/>
</dbReference>
<gene>
    <name evidence="4" type="ORF">FY550_02260</name>
</gene>
<feature type="binding site" evidence="3">
    <location>
        <position position="103"/>
    </location>
    <ligand>
        <name>substrate</name>
    </ligand>
</feature>
<dbReference type="EMBL" id="CP043420">
    <property type="protein sequence ID" value="QEL10066.1"/>
    <property type="molecule type" value="Genomic_DNA"/>
</dbReference>
<evidence type="ECO:0000313" key="5">
    <source>
        <dbReference type="Proteomes" id="UP000322553"/>
    </source>
</evidence>
<dbReference type="GO" id="GO:0004341">
    <property type="term" value="F:gluconolactonase activity"/>
    <property type="evidence" value="ECO:0007669"/>
    <property type="project" value="TreeGrafter"/>
</dbReference>
<keyword evidence="3" id="KW-0862">Zinc</keyword>
<organism evidence="4 5">
    <name type="scientific">Kushneria phosphatilytica</name>
    <dbReference type="NCBI Taxonomy" id="657387"/>
    <lineage>
        <taxon>Bacteria</taxon>
        <taxon>Pseudomonadati</taxon>
        <taxon>Pseudomonadota</taxon>
        <taxon>Gammaproteobacteria</taxon>
        <taxon>Oceanospirillales</taxon>
        <taxon>Halomonadaceae</taxon>
        <taxon>Kushneria</taxon>
    </lineage>
</organism>
<feature type="binding site" evidence="3">
    <location>
        <position position="199"/>
    </location>
    <ligand>
        <name>a divalent metal cation</name>
        <dbReference type="ChEBI" id="CHEBI:60240"/>
    </ligand>
</feature>
<dbReference type="InterPro" id="IPR011042">
    <property type="entry name" value="6-blade_b-propeller_TolB-like"/>
</dbReference>
<feature type="binding site" evidence="3">
    <location>
        <position position="123"/>
    </location>
    <ligand>
        <name>substrate</name>
    </ligand>
</feature>
<dbReference type="OrthoDB" id="9775406at2"/>
<dbReference type="GO" id="GO:0005509">
    <property type="term" value="F:calcium ion binding"/>
    <property type="evidence" value="ECO:0007669"/>
    <property type="project" value="TreeGrafter"/>
</dbReference>
<feature type="active site" description="Proton donor/acceptor" evidence="2">
    <location>
        <position position="199"/>
    </location>
</feature>
<dbReference type="PANTHER" id="PTHR10907:SF47">
    <property type="entry name" value="REGUCALCIN"/>
    <property type="match status" value="1"/>
</dbReference>
<proteinExistence type="inferred from homology"/>
<evidence type="ECO:0000313" key="4">
    <source>
        <dbReference type="EMBL" id="QEL10066.1"/>
    </source>
</evidence>
<feature type="binding site" evidence="3">
    <location>
        <position position="20"/>
    </location>
    <ligand>
        <name>a divalent metal cation</name>
        <dbReference type="ChEBI" id="CHEBI:60240"/>
    </ligand>
</feature>
<dbReference type="SUPFAM" id="SSF63829">
    <property type="entry name" value="Calcium-dependent phosphotriesterase"/>
    <property type="match status" value="1"/>
</dbReference>
<keyword evidence="5" id="KW-1185">Reference proteome</keyword>
<comment type="cofactor">
    <cofactor evidence="3">
        <name>Zn(2+)</name>
        <dbReference type="ChEBI" id="CHEBI:29105"/>
    </cofactor>
    <text evidence="3">Binds 1 divalent metal cation per subunit.</text>
</comment>
<dbReference type="PRINTS" id="PR01790">
    <property type="entry name" value="SMP30FAMILY"/>
</dbReference>
<dbReference type="InterPro" id="IPR013658">
    <property type="entry name" value="SGL"/>
</dbReference>
<protein>
    <submittedName>
        <fullName evidence="4">SMP-30/gluconolactonase/LRE family protein</fullName>
    </submittedName>
</protein>
<evidence type="ECO:0000256" key="1">
    <source>
        <dbReference type="ARBA" id="ARBA00008853"/>
    </source>
</evidence>
<evidence type="ECO:0000256" key="3">
    <source>
        <dbReference type="PIRSR" id="PIRSR605511-2"/>
    </source>
</evidence>
<dbReference type="Gene3D" id="2.120.10.30">
    <property type="entry name" value="TolB, C-terminal domain"/>
    <property type="match status" value="1"/>
</dbReference>
<feature type="binding site" evidence="3">
    <location>
        <position position="150"/>
    </location>
    <ligand>
        <name>a divalent metal cation</name>
        <dbReference type="ChEBI" id="CHEBI:60240"/>
    </ligand>
</feature>
<dbReference type="InterPro" id="IPR005511">
    <property type="entry name" value="SMP-30"/>
</dbReference>
<name>A0A1S1NQ14_9GAMM</name>
<dbReference type="STRING" id="657387.BH688_15320"/>
<feature type="binding site" evidence="3">
    <location>
        <position position="105"/>
    </location>
    <ligand>
        <name>substrate</name>
    </ligand>
</feature>
<keyword evidence="3" id="KW-0479">Metal-binding</keyword>
<evidence type="ECO:0000256" key="2">
    <source>
        <dbReference type="PIRSR" id="PIRSR605511-1"/>
    </source>
</evidence>
<sequence length="292" mass="32799">MSSHRAVECEVLVEGLEIPECPVWHAPSQSLFFVDIPAGTLNRWYHRERRREIWTLPEPLGCFALIDEHRFIVGLSSGLYWFDTRTEQLAFLHDPEPGKTRNRINDGKVGADGHFWFGTMNYDGEPEAGLYRFSPEGECRTVLTGLKTSNGLAWSTNGRRVFHSDSRGQYLQCLDCDEYGHPGEPRRLCHLGEEDGRPDGAAMDTLDRYWSAGVSASWLNLLDGEGQLLERIQLPWAKPSMPCFGGPDMTTVFVTLLATEQSPGRLIVFEGDTPGAEVPAFRPRFTPPDSIV</sequence>
<dbReference type="RefSeq" id="WP_070981329.1">
    <property type="nucleotide sequence ID" value="NZ_CP043420.1"/>
</dbReference>
<dbReference type="Proteomes" id="UP000322553">
    <property type="component" value="Chromosome"/>
</dbReference>
<comment type="similarity">
    <text evidence="1">Belongs to the SMP-30/CGR1 family.</text>
</comment>
<dbReference type="PANTHER" id="PTHR10907">
    <property type="entry name" value="REGUCALCIN"/>
    <property type="match status" value="1"/>
</dbReference>
<dbReference type="AlphaFoldDB" id="A0A1S1NQ14"/>
<reference evidence="4 5" key="1">
    <citation type="submission" date="2019-08" db="EMBL/GenBank/DDBJ databases">
        <title>Complete genome sequence of Kushneria sp. YCWA18, a halophilic phosphate-solubilizing bacterium isolated from Daqiao saltern in China.</title>
        <authorList>
            <person name="Du G.-X."/>
            <person name="Qu L.-Y."/>
        </authorList>
    </citation>
    <scope>NUCLEOTIDE SEQUENCE [LARGE SCALE GENOMIC DNA]</scope>
    <source>
        <strain evidence="4 5">YCWA18</strain>
    </source>
</reference>
<accession>A0A1S1NQ14</accession>
<dbReference type="Pfam" id="PF08450">
    <property type="entry name" value="SGL"/>
    <property type="match status" value="1"/>
</dbReference>